<dbReference type="STRING" id="1330021.A0A367LEP0"/>
<accession>A0A367LEP0</accession>
<gene>
    <name evidence="2" type="ORF">L249_0918</name>
</gene>
<organism evidence="2 3">
    <name type="scientific">Ophiocordyceps polyrhachis-furcata BCC 54312</name>
    <dbReference type="NCBI Taxonomy" id="1330021"/>
    <lineage>
        <taxon>Eukaryota</taxon>
        <taxon>Fungi</taxon>
        <taxon>Dikarya</taxon>
        <taxon>Ascomycota</taxon>
        <taxon>Pezizomycotina</taxon>
        <taxon>Sordariomycetes</taxon>
        <taxon>Hypocreomycetidae</taxon>
        <taxon>Hypocreales</taxon>
        <taxon>Ophiocordycipitaceae</taxon>
        <taxon>Ophiocordyceps</taxon>
    </lineage>
</organism>
<evidence type="ECO:0000313" key="3">
    <source>
        <dbReference type="Proteomes" id="UP000253664"/>
    </source>
</evidence>
<evidence type="ECO:0000313" key="2">
    <source>
        <dbReference type="EMBL" id="RCI12894.1"/>
    </source>
</evidence>
<sequence>MPRPFTPSLPNGVGTSANPDFEPLPGDIAFTRATLMRSRRLPPDIIDLIFDHAEYWAHSSSVVEQSLRISGSGAVENKFLIRCPPLGITKVARLAEELAYDTTEAQPLPLVEEHGPVFFAGLVDYPTPRIIYPCRKIVFSIRSRDQGWGNVNAEDTDPYSSSYTWFEAGLERFDASQECTSPCDTHCTYDVRREVSTETAPHLPICGLRSIYPATRMDSDSRRSYRHPLLPDDYFNIQRNRAAFGQWQDHRVVWAYDDDIDPTSNLGMELQRCGRGRASGIGGFVRSLKLGDVVTVWGKARFPMWVNMVEAVRVDIYWAV</sequence>
<dbReference type="OrthoDB" id="66095at2759"/>
<proteinExistence type="predicted"/>
<keyword evidence="3" id="KW-1185">Reference proteome</keyword>
<evidence type="ECO:0000256" key="1">
    <source>
        <dbReference type="SAM" id="MobiDB-lite"/>
    </source>
</evidence>
<dbReference type="Proteomes" id="UP000253664">
    <property type="component" value="Unassembled WGS sequence"/>
</dbReference>
<dbReference type="EMBL" id="LKCN02000007">
    <property type="protein sequence ID" value="RCI12894.1"/>
    <property type="molecule type" value="Genomic_DNA"/>
</dbReference>
<dbReference type="AlphaFoldDB" id="A0A367LEP0"/>
<comment type="caution">
    <text evidence="2">The sequence shown here is derived from an EMBL/GenBank/DDBJ whole genome shotgun (WGS) entry which is preliminary data.</text>
</comment>
<feature type="region of interest" description="Disordered" evidence="1">
    <location>
        <begin position="1"/>
        <end position="20"/>
    </location>
</feature>
<name>A0A367LEP0_9HYPO</name>
<protein>
    <submittedName>
        <fullName evidence="2">Uncharacterized protein</fullName>
    </submittedName>
</protein>
<reference evidence="2 3" key="1">
    <citation type="journal article" date="2015" name="BMC Genomics">
        <title>Insights from the genome of Ophiocordyceps polyrhachis-furcata to pathogenicity and host specificity in insect fungi.</title>
        <authorList>
            <person name="Wichadakul D."/>
            <person name="Kobmoo N."/>
            <person name="Ingsriswang S."/>
            <person name="Tangphatsornruang S."/>
            <person name="Chantasingh D."/>
            <person name="Luangsa-ard J.J."/>
            <person name="Eurwilaichitr L."/>
        </authorList>
    </citation>
    <scope>NUCLEOTIDE SEQUENCE [LARGE SCALE GENOMIC DNA]</scope>
    <source>
        <strain evidence="2 3">BCC 54312</strain>
    </source>
</reference>